<evidence type="ECO:0000259" key="8">
    <source>
        <dbReference type="Pfam" id="PF03945"/>
    </source>
</evidence>
<dbReference type="PANTHER" id="PTHR37003">
    <property type="entry name" value="ENDOTOXIN_N DOMAIN-CONTAINING PROTEIN-RELATED"/>
    <property type="match status" value="1"/>
</dbReference>
<evidence type="ECO:0000256" key="3">
    <source>
        <dbReference type="ARBA" id="ARBA00022969"/>
    </source>
</evidence>
<dbReference type="Gene3D" id="2.80.10.50">
    <property type="match status" value="1"/>
</dbReference>
<feature type="domain" description="Pesticidal crystal protein" evidence="6">
    <location>
        <begin position="359"/>
        <end position="447"/>
    </location>
</feature>
<dbReference type="GO" id="GO:0005102">
    <property type="term" value="F:signaling receptor binding"/>
    <property type="evidence" value="ECO:0007669"/>
    <property type="project" value="InterPro"/>
</dbReference>
<proteinExistence type="inferred from homology"/>
<keyword evidence="2" id="KW-0800">Toxin</keyword>
<dbReference type="InterPro" id="IPR035992">
    <property type="entry name" value="Ricin_B-like_lectins"/>
</dbReference>
<dbReference type="SUPFAM" id="SSF50370">
    <property type="entry name" value="Ricin B-like lectins"/>
    <property type="match status" value="1"/>
</dbReference>
<dbReference type="InterPro" id="IPR001178">
    <property type="entry name" value="Pest_cryst_dom_II"/>
</dbReference>
<dbReference type="Gene3D" id="1.20.190.10">
    <property type="entry name" value="Pesticidal crystal protein, N-terminal domain"/>
    <property type="match status" value="1"/>
</dbReference>
<dbReference type="Pfam" id="PF03944">
    <property type="entry name" value="Endotoxin_C"/>
    <property type="match status" value="1"/>
</dbReference>
<dbReference type="GO" id="GO:0001907">
    <property type="term" value="P:symbiont-mediated killing of host cell"/>
    <property type="evidence" value="ECO:0007669"/>
    <property type="project" value="InterPro"/>
</dbReference>
<feature type="domain" description="Pesticidal crystal protein" evidence="7">
    <location>
        <begin position="574"/>
        <end position="712"/>
    </location>
</feature>
<comment type="caution">
    <text evidence="9">The sequence shown here is derived from an EMBL/GenBank/DDBJ whole genome shotgun (WGS) entry which is preliminary data.</text>
</comment>
<evidence type="ECO:0000256" key="2">
    <source>
        <dbReference type="ARBA" id="ARBA00022656"/>
    </source>
</evidence>
<dbReference type="EMBL" id="NUEH01000045">
    <property type="protein sequence ID" value="PEI84514.1"/>
    <property type="molecule type" value="Genomic_DNA"/>
</dbReference>
<dbReference type="InterPro" id="IPR036716">
    <property type="entry name" value="Pest_crys_N_sf"/>
</dbReference>
<evidence type="ECO:0000259" key="7">
    <source>
        <dbReference type="Pfam" id="PF03944"/>
    </source>
</evidence>
<dbReference type="PANTHER" id="PTHR37003:SF2">
    <property type="entry name" value="PESTICIDAL CRYSTAL PROTEIN N-TERMINAL DOMAIN-CONTAINING PROTEIN"/>
    <property type="match status" value="1"/>
</dbReference>
<evidence type="ECO:0000256" key="5">
    <source>
        <dbReference type="ARBA" id="ARBA00029653"/>
    </source>
</evidence>
<dbReference type="SUPFAM" id="SSF51096">
    <property type="entry name" value="delta-Endotoxin (insectocide), middle domain"/>
    <property type="match status" value="1"/>
</dbReference>
<name>A0AB73RUG0_9BACI</name>
<dbReference type="Proteomes" id="UP000220969">
    <property type="component" value="Unassembled WGS sequence"/>
</dbReference>
<dbReference type="SUPFAM" id="SSF56849">
    <property type="entry name" value="delta-Endotoxin (insectocide), N-terminal domain"/>
    <property type="match status" value="1"/>
</dbReference>
<dbReference type="InterPro" id="IPR038979">
    <property type="entry name" value="Pest_crys"/>
</dbReference>
<evidence type="ECO:0000313" key="9">
    <source>
        <dbReference type="EMBL" id="PEI84514.1"/>
    </source>
</evidence>
<keyword evidence="4" id="KW-0843">Virulence</keyword>
<dbReference type="Gene3D" id="2.60.120.260">
    <property type="entry name" value="Galactose-binding domain-like"/>
    <property type="match status" value="1"/>
</dbReference>
<feature type="domain" description="Pesticidal crystal protein" evidence="8">
    <location>
        <begin position="91"/>
        <end position="260"/>
    </location>
</feature>
<dbReference type="InterPro" id="IPR005639">
    <property type="entry name" value="Pest_crys_dom_I"/>
</dbReference>
<dbReference type="GO" id="GO:0030435">
    <property type="term" value="P:sporulation resulting in formation of a cellular spore"/>
    <property type="evidence" value="ECO:0007669"/>
    <property type="project" value="UniProtKB-KW"/>
</dbReference>
<dbReference type="SUPFAM" id="SSF49785">
    <property type="entry name" value="Galactose-binding domain-like"/>
    <property type="match status" value="1"/>
</dbReference>
<dbReference type="CDD" id="cd04085">
    <property type="entry name" value="delta_endotoxin_C"/>
    <property type="match status" value="1"/>
</dbReference>
<evidence type="ECO:0000256" key="4">
    <source>
        <dbReference type="ARBA" id="ARBA00023026"/>
    </source>
</evidence>
<dbReference type="Pfam" id="PF00555">
    <property type="entry name" value="Endotoxin_M"/>
    <property type="match status" value="1"/>
</dbReference>
<dbReference type="CDD" id="cd23445">
    <property type="entry name" value="beta-trefoil_Ricin_HA17-like"/>
    <property type="match status" value="1"/>
</dbReference>
<keyword evidence="3" id="KW-0749">Sporulation</keyword>
<dbReference type="InterPro" id="IPR005638">
    <property type="entry name" value="Pest_crys_dom-III"/>
</dbReference>
<accession>A0AB73RUG0</accession>
<organism evidence="9">
    <name type="scientific">Bacillus toyonensis</name>
    <dbReference type="NCBI Taxonomy" id="155322"/>
    <lineage>
        <taxon>Bacteria</taxon>
        <taxon>Bacillati</taxon>
        <taxon>Bacillota</taxon>
        <taxon>Bacilli</taxon>
        <taxon>Bacillales</taxon>
        <taxon>Bacillaceae</taxon>
        <taxon>Bacillus</taxon>
        <taxon>Bacillus cereus group</taxon>
    </lineage>
</organism>
<dbReference type="InterPro" id="IPR036399">
    <property type="entry name" value="Pest_cryst_cen_dom_sf"/>
</dbReference>
<comment type="similarity">
    <text evidence="1">Belongs to the delta endotoxin family.</text>
</comment>
<dbReference type="InterPro" id="IPR008979">
    <property type="entry name" value="Galactose-bd-like_sf"/>
</dbReference>
<dbReference type="GO" id="GO:0090729">
    <property type="term" value="F:toxin activity"/>
    <property type="evidence" value="ECO:0007669"/>
    <property type="project" value="UniProtKB-KW"/>
</dbReference>
<evidence type="ECO:0000259" key="6">
    <source>
        <dbReference type="Pfam" id="PF00555"/>
    </source>
</evidence>
<gene>
    <name evidence="9" type="ORF">CN678_19540</name>
</gene>
<sequence>MSLLIKKERNVMPNEMNSKNNMNTTRIDDKDLLDSKGRECQPRYPFAEAPDVMNPIEKIYTRGQSANISNATSTTIDVTSQILRGSKKLAGSIIKVLIKILWPKGTQQEWENFMDAVEQLIHEKLDTYARNKATADLEGLQRVLSEYIDKLTIYTDDPNAAHAQSLRTQVITTDNLFEYSMPSFAIRDYEMQLLTVYAQAANLHLAFLEDIVRFGDEWGFTPAEIADFHKSMKERTDEYTNHCVSKYNKGLEKAKLLTADLCNHSTYPWTRYNQGWRKEETPNCSLQQIDSCEQPLNESDEQGTPYMGPERRSIDEYQKLENWNLYNAYRRDVTLMVLDIVSLWPTYDPKLYPTSYGVTSELTRELYTDIRGTTYRSDESQNSLDAIEGRMIPQPSLFRWLFGISIKMNQFIGTGGSDDWTSGNLMLGMRIMWRKTLTEQWEGLYFGGGGNLYINLNPLDYAEGITHVNTRQWFEPRWFEFYSGGYDTELKFQNKCGTIEEKSPFWAAGPYNYIYQPGVRTSQIPEHRLSWMTYEPVRENAPFVYPQYKQLGAVALGWTSNSVDQKNAIDLDKITSLPAVKGNEIRGPGSVVRGPGSTGGNLVLLNPTGEVSITVSQPILNKPGAGYYHVRIRYAAIANGKLNVKRSVNSSTQESVTYDYKQTTARDLTYSSFQYLEVYDFNPVTTASQFEVLLTNESGGPIYIDKIEFIPFQGTTGPEAPGIPADIYYTISPAIDENYYTIGGSTIWLSLKESFSNPPRDGQWRFVYDTNKKAYQIGTQLNEDPAGGLFAVLTSTEPNNNLTMYPNLSLDQQYWFVKDAGDGYVTLENYGYPGYVVNVPRVYQGAILTLSPFIGSMNHKFKLTKLSTNDEVILG</sequence>
<evidence type="ECO:0000256" key="1">
    <source>
        <dbReference type="ARBA" id="ARBA00007819"/>
    </source>
</evidence>
<dbReference type="Pfam" id="PF03945">
    <property type="entry name" value="Endotoxin_N"/>
    <property type="match status" value="1"/>
</dbReference>
<dbReference type="Gene3D" id="2.100.10.10">
    <property type="entry name" value="Pesticidal crystal protein, central domain"/>
    <property type="match status" value="1"/>
</dbReference>
<reference evidence="9" key="1">
    <citation type="submission" date="2017-09" db="EMBL/GenBank/DDBJ databases">
        <title>Large-scale bioinformatics analysis of Bacillus genomes uncovers conserved roles of natural products in bacterial physiology.</title>
        <authorList>
            <consortium name="Agbiome Team Llc"/>
            <person name="Bleich R.M."/>
            <person name="Kirk G.J."/>
            <person name="Santa Maria K.C."/>
            <person name="Allen S.E."/>
            <person name="Farag S."/>
            <person name="Shank E.A."/>
            <person name="Bowers A."/>
        </authorList>
    </citation>
    <scope>NUCLEOTIDE SEQUENCE</scope>
    <source>
        <strain evidence="9">AFS005430</strain>
    </source>
</reference>
<dbReference type="AlphaFoldDB" id="A0AB73RUG0"/>
<protein>
    <recommendedName>
        <fullName evidence="5">Crystaline entomocidal protoxin</fullName>
    </recommendedName>
</protein>